<feature type="compositionally biased region" description="Acidic residues" evidence="1">
    <location>
        <begin position="134"/>
        <end position="153"/>
    </location>
</feature>
<proteinExistence type="predicted"/>
<feature type="region of interest" description="Disordered" evidence="1">
    <location>
        <begin position="113"/>
        <end position="182"/>
    </location>
</feature>
<dbReference type="OrthoDB" id="64113at2759"/>
<accession>A0A0L0HCK8</accession>
<keyword evidence="3" id="KW-1185">Reference proteome</keyword>
<name>A0A0L0HCK8_SPIPD</name>
<dbReference type="RefSeq" id="XP_016606731.1">
    <property type="nucleotide sequence ID" value="XM_016754586.1"/>
</dbReference>
<reference evidence="2 3" key="1">
    <citation type="submission" date="2009-08" db="EMBL/GenBank/DDBJ databases">
        <title>The Genome Sequence of Spizellomyces punctatus strain DAOM BR117.</title>
        <authorList>
            <consortium name="The Broad Institute Genome Sequencing Platform"/>
            <person name="Russ C."/>
            <person name="Cuomo C."/>
            <person name="Shea T."/>
            <person name="Young S.K."/>
            <person name="Zeng Q."/>
            <person name="Koehrsen M."/>
            <person name="Haas B."/>
            <person name="Borodovsky M."/>
            <person name="Guigo R."/>
            <person name="Alvarado L."/>
            <person name="Berlin A."/>
            <person name="Bochicchio J."/>
            <person name="Borenstein D."/>
            <person name="Chapman S."/>
            <person name="Chen Z."/>
            <person name="Engels R."/>
            <person name="Freedman E."/>
            <person name="Gellesch M."/>
            <person name="Goldberg J."/>
            <person name="Griggs A."/>
            <person name="Gujja S."/>
            <person name="Heiman D."/>
            <person name="Hepburn T."/>
            <person name="Howarth C."/>
            <person name="Jen D."/>
            <person name="Larson L."/>
            <person name="Lewis B."/>
            <person name="Mehta T."/>
            <person name="Park D."/>
            <person name="Pearson M."/>
            <person name="Roberts A."/>
            <person name="Saif S."/>
            <person name="Shenoy N."/>
            <person name="Sisk P."/>
            <person name="Stolte C."/>
            <person name="Sykes S."/>
            <person name="Thomson T."/>
            <person name="Walk T."/>
            <person name="White J."/>
            <person name="Yandava C."/>
            <person name="Burger G."/>
            <person name="Gray M.W."/>
            <person name="Holland P.W.H."/>
            <person name="King N."/>
            <person name="Lang F.B.F."/>
            <person name="Roger A.J."/>
            <person name="Ruiz-Trillo I."/>
            <person name="Lander E."/>
            <person name="Nusbaum C."/>
        </authorList>
    </citation>
    <scope>NUCLEOTIDE SEQUENCE [LARGE SCALE GENOMIC DNA]</scope>
    <source>
        <strain evidence="2 3">DAOM BR117</strain>
    </source>
</reference>
<sequence>MEERVRQYHVEATSFVSAAVLPPKALKAMNGLRKFIHKNQDYRFSDKEKAKLFGAVEAYFTIFDRNSDRTNTNESDANKPTSLPLIEDALKVPLFTTKQKSTMLKWYDELHKEEGGHNTQSRETDGTARHPWSEEDDWGNPDEWGTEEQSDGDGIEKKDTEKEIPQVQQDSNTKMKLKNKKR</sequence>
<gene>
    <name evidence="2" type="ORF">SPPG_06372</name>
</gene>
<dbReference type="OMA" id="QLLKWYE"/>
<evidence type="ECO:0000256" key="1">
    <source>
        <dbReference type="SAM" id="MobiDB-lite"/>
    </source>
</evidence>
<dbReference type="InParanoid" id="A0A0L0HCK8"/>
<dbReference type="eggNOG" id="ENOG502RB2Y">
    <property type="taxonomic scope" value="Eukaryota"/>
</dbReference>
<dbReference type="Proteomes" id="UP000053201">
    <property type="component" value="Unassembled WGS sequence"/>
</dbReference>
<dbReference type="VEuPathDB" id="FungiDB:SPPG_06372"/>
<feature type="compositionally biased region" description="Basic and acidic residues" evidence="1">
    <location>
        <begin position="113"/>
        <end position="133"/>
    </location>
</feature>
<dbReference type="EMBL" id="KQ257460">
    <property type="protein sequence ID" value="KNC98691.1"/>
    <property type="molecule type" value="Genomic_DNA"/>
</dbReference>
<evidence type="ECO:0000313" key="2">
    <source>
        <dbReference type="EMBL" id="KNC98691.1"/>
    </source>
</evidence>
<feature type="compositionally biased region" description="Basic and acidic residues" evidence="1">
    <location>
        <begin position="154"/>
        <end position="164"/>
    </location>
</feature>
<dbReference type="AlphaFoldDB" id="A0A0L0HCK8"/>
<protein>
    <submittedName>
        <fullName evidence="2">Uncharacterized protein</fullName>
    </submittedName>
</protein>
<evidence type="ECO:0000313" key="3">
    <source>
        <dbReference type="Proteomes" id="UP000053201"/>
    </source>
</evidence>
<dbReference type="GeneID" id="27689684"/>
<organism evidence="2 3">
    <name type="scientific">Spizellomyces punctatus (strain DAOM BR117)</name>
    <dbReference type="NCBI Taxonomy" id="645134"/>
    <lineage>
        <taxon>Eukaryota</taxon>
        <taxon>Fungi</taxon>
        <taxon>Fungi incertae sedis</taxon>
        <taxon>Chytridiomycota</taxon>
        <taxon>Chytridiomycota incertae sedis</taxon>
        <taxon>Chytridiomycetes</taxon>
        <taxon>Spizellomycetales</taxon>
        <taxon>Spizellomycetaceae</taxon>
        <taxon>Spizellomyces</taxon>
    </lineage>
</organism>